<evidence type="ECO:0000313" key="3">
    <source>
        <dbReference type="Proteomes" id="UP001230156"/>
    </source>
</evidence>
<evidence type="ECO:0000256" key="1">
    <source>
        <dbReference type="SAM" id="MobiDB-lite"/>
    </source>
</evidence>
<gene>
    <name evidence="2" type="ORF">Q8A70_01260</name>
</gene>
<dbReference type="RefSeq" id="WP_379953646.1">
    <property type="nucleotide sequence ID" value="NZ_JAUYVI010000001.1"/>
</dbReference>
<comment type="caution">
    <text evidence="2">The sequence shown here is derived from an EMBL/GenBank/DDBJ whole genome shotgun (WGS) entry which is preliminary data.</text>
</comment>
<name>A0ABU0YHX9_9PROT</name>
<feature type="compositionally biased region" description="Polar residues" evidence="1">
    <location>
        <begin position="210"/>
        <end position="227"/>
    </location>
</feature>
<feature type="compositionally biased region" description="Basic and acidic residues" evidence="1">
    <location>
        <begin position="200"/>
        <end position="209"/>
    </location>
</feature>
<keyword evidence="3" id="KW-1185">Reference proteome</keyword>
<organism evidence="2 3">
    <name type="scientific">Dongia sedimenti</name>
    <dbReference type="NCBI Taxonomy" id="3064282"/>
    <lineage>
        <taxon>Bacteria</taxon>
        <taxon>Pseudomonadati</taxon>
        <taxon>Pseudomonadota</taxon>
        <taxon>Alphaproteobacteria</taxon>
        <taxon>Rhodospirillales</taxon>
        <taxon>Dongiaceae</taxon>
        <taxon>Dongia</taxon>
    </lineage>
</organism>
<dbReference type="EMBL" id="JAUYVI010000001">
    <property type="protein sequence ID" value="MDQ7246268.1"/>
    <property type="molecule type" value="Genomic_DNA"/>
</dbReference>
<feature type="compositionally biased region" description="Low complexity" evidence="1">
    <location>
        <begin position="147"/>
        <end position="156"/>
    </location>
</feature>
<feature type="region of interest" description="Disordered" evidence="1">
    <location>
        <begin position="139"/>
        <end position="165"/>
    </location>
</feature>
<reference evidence="3" key="1">
    <citation type="submission" date="2023-08" db="EMBL/GenBank/DDBJ databases">
        <title>Rhodospirillaceae gen. nov., a novel taxon isolated from the Yangtze River Yuezi River estuary sludge.</title>
        <authorList>
            <person name="Ruan L."/>
        </authorList>
    </citation>
    <scope>NUCLEOTIDE SEQUENCE [LARGE SCALE GENOMIC DNA]</scope>
    <source>
        <strain evidence="3">R-7</strain>
    </source>
</reference>
<protein>
    <submittedName>
        <fullName evidence="2">Uncharacterized protein</fullName>
    </submittedName>
</protein>
<evidence type="ECO:0000313" key="2">
    <source>
        <dbReference type="EMBL" id="MDQ7246268.1"/>
    </source>
</evidence>
<proteinExistence type="predicted"/>
<accession>A0ABU0YHX9</accession>
<sequence>MITVGGHAVATPALTRAIREFGEQAKKRLDDTGSLAGFEAKFSDDSNSDGSVTITISALGAAAYDAKAGKDDTILAFTLTTAQLDGGETVTSLSSGSSEIIRGDQDIDSFTARFQDSTDQIHFGAHIYGTPEELAAAGLGPLPQPGVPDAGPALAGDGKDKGAAEPTSELFAKLQQKQSASGQLIGLLQSFVDALGGRSASERSKRESDQAVSEDSTTIAATDGSAQNAIRDRLTRFAGTDVTT</sequence>
<dbReference type="Proteomes" id="UP001230156">
    <property type="component" value="Unassembled WGS sequence"/>
</dbReference>
<feature type="region of interest" description="Disordered" evidence="1">
    <location>
        <begin position="197"/>
        <end position="227"/>
    </location>
</feature>